<reference evidence="4 5" key="1">
    <citation type="journal article" date="2015" name="Stand. Genomic Sci.">
        <title>Genomic Encyclopedia of Bacterial and Archaeal Type Strains, Phase III: the genomes of soil and plant-associated and newly described type strains.</title>
        <authorList>
            <person name="Whitman W.B."/>
            <person name="Woyke T."/>
            <person name="Klenk H.P."/>
            <person name="Zhou Y."/>
            <person name="Lilburn T.G."/>
            <person name="Beck B.J."/>
            <person name="De Vos P."/>
            <person name="Vandamme P."/>
            <person name="Eisen J.A."/>
            <person name="Garrity G."/>
            <person name="Hugenholtz P."/>
            <person name="Kyrpides N.C."/>
        </authorList>
    </citation>
    <scope>NUCLEOTIDE SEQUENCE [LARGE SCALE GENOMIC DNA]</scope>
    <source>
        <strain evidence="4 5">VKM Ac-2540</strain>
    </source>
</reference>
<dbReference type="GO" id="GO:1901137">
    <property type="term" value="P:carbohydrate derivative biosynthetic process"/>
    <property type="evidence" value="ECO:0007669"/>
    <property type="project" value="UniProtKB-ARBA"/>
</dbReference>
<dbReference type="AlphaFoldDB" id="A0A4Q7X088"/>
<dbReference type="SUPFAM" id="SSF53756">
    <property type="entry name" value="UDP-Glycosyltransferase/glycogen phosphorylase"/>
    <property type="match status" value="1"/>
</dbReference>
<evidence type="ECO:0000259" key="3">
    <source>
        <dbReference type="Pfam" id="PF13579"/>
    </source>
</evidence>
<evidence type="ECO:0000256" key="2">
    <source>
        <dbReference type="ARBA" id="ARBA00022679"/>
    </source>
</evidence>
<dbReference type="EMBL" id="SHKR01000012">
    <property type="protein sequence ID" value="RZU15499.1"/>
    <property type="molecule type" value="Genomic_DNA"/>
</dbReference>
<dbReference type="Proteomes" id="UP000292027">
    <property type="component" value="Unassembled WGS sequence"/>
</dbReference>
<organism evidence="4 5">
    <name type="scientific">Kribbella rubisoli</name>
    <dbReference type="NCBI Taxonomy" id="3075929"/>
    <lineage>
        <taxon>Bacteria</taxon>
        <taxon>Bacillati</taxon>
        <taxon>Actinomycetota</taxon>
        <taxon>Actinomycetes</taxon>
        <taxon>Propionibacteriales</taxon>
        <taxon>Kribbellaceae</taxon>
        <taxon>Kribbella</taxon>
    </lineage>
</organism>
<dbReference type="PANTHER" id="PTHR45947:SF3">
    <property type="entry name" value="SULFOQUINOVOSYL TRANSFERASE SQD2"/>
    <property type="match status" value="1"/>
</dbReference>
<evidence type="ECO:0000313" key="5">
    <source>
        <dbReference type="Proteomes" id="UP000292027"/>
    </source>
</evidence>
<dbReference type="Pfam" id="PF13579">
    <property type="entry name" value="Glyco_trans_4_4"/>
    <property type="match status" value="1"/>
</dbReference>
<proteinExistence type="predicted"/>
<gene>
    <name evidence="4" type="ORF">EV645_3037</name>
</gene>
<dbReference type="InterPro" id="IPR028098">
    <property type="entry name" value="Glyco_trans_4-like_N"/>
</dbReference>
<dbReference type="PANTHER" id="PTHR45947">
    <property type="entry name" value="SULFOQUINOVOSYL TRANSFERASE SQD2"/>
    <property type="match status" value="1"/>
</dbReference>
<accession>A0A4Q7X088</accession>
<feature type="domain" description="Glycosyltransferase subfamily 4-like N-terminal" evidence="3">
    <location>
        <begin position="18"/>
        <end position="209"/>
    </location>
</feature>
<dbReference type="InterPro" id="IPR050194">
    <property type="entry name" value="Glycosyltransferase_grp1"/>
</dbReference>
<keyword evidence="2" id="KW-0808">Transferase</keyword>
<name>A0A4Q7X088_9ACTN</name>
<evidence type="ECO:0000313" key="4">
    <source>
        <dbReference type="EMBL" id="RZU15499.1"/>
    </source>
</evidence>
<dbReference type="RefSeq" id="WP_242000426.1">
    <property type="nucleotide sequence ID" value="NZ_SHKR01000012.1"/>
</dbReference>
<dbReference type="GO" id="GO:0016757">
    <property type="term" value="F:glycosyltransferase activity"/>
    <property type="evidence" value="ECO:0007669"/>
    <property type="project" value="UniProtKB-KW"/>
</dbReference>
<comment type="caution">
    <text evidence="4">The sequence shown here is derived from an EMBL/GenBank/DDBJ whole genome shotgun (WGS) entry which is preliminary data.</text>
</comment>
<dbReference type="Gene3D" id="3.40.50.2000">
    <property type="entry name" value="Glycogen Phosphorylase B"/>
    <property type="match status" value="2"/>
</dbReference>
<keyword evidence="5" id="KW-1185">Reference proteome</keyword>
<sequence length="409" mass="44227">MTGLRIAQLANFVGPTSGGMRTAIEQIGRGYVEAGAERIVITPGERDEVTETEFGTVVRVKAPKVSGGYRLITNPWNVIDVLKKFGPTTVEISDKSTLLPVARWARRNDIGTILFSHERLDAMLALGSARPGQLGGHDVLRPGRMLGEVSQRTSRWTGESVQRRAEGVKASQLHVVATVAALYRILSRTYDAVVVTSRYAAAEFDEVTTPLVRIPLGVDLETFHPSRAEPVDDGVLKLVHAGRLSREKSPHLAVATAVELHRRGVKLQMDVYGTGPHLDELIEIAGDAPITFHGYVDGRQTLARHLAEADIALSVCPGETFGLAVLEALAAGTPVVTANTGGARELVDETCGRWEAANPSALADAVLALAKLPNRRAAARHRAELYNWQSCVDRMLTLHTRLTQARLAA</sequence>
<dbReference type="Pfam" id="PF13692">
    <property type="entry name" value="Glyco_trans_1_4"/>
    <property type="match status" value="1"/>
</dbReference>
<protein>
    <submittedName>
        <fullName evidence="4">Alpha-1,6-mannosyltransferase</fullName>
    </submittedName>
</protein>
<keyword evidence="1" id="KW-0328">Glycosyltransferase</keyword>
<evidence type="ECO:0000256" key="1">
    <source>
        <dbReference type="ARBA" id="ARBA00022676"/>
    </source>
</evidence>